<dbReference type="STRING" id="391587.KAOT1_01005"/>
<feature type="transmembrane region" description="Helical" evidence="8">
    <location>
        <begin position="147"/>
        <end position="172"/>
    </location>
</feature>
<feature type="transmembrane region" description="Helical" evidence="8">
    <location>
        <begin position="302"/>
        <end position="321"/>
    </location>
</feature>
<dbReference type="GO" id="GO:0005471">
    <property type="term" value="F:ATP:ADP antiporter activity"/>
    <property type="evidence" value="ECO:0007669"/>
    <property type="project" value="InterPro"/>
</dbReference>
<evidence type="ECO:0000256" key="2">
    <source>
        <dbReference type="ARBA" id="ARBA00022448"/>
    </source>
</evidence>
<keyword evidence="7 8" id="KW-0472">Membrane</keyword>
<protein>
    <recommendedName>
        <fullName evidence="8">ADP,ATP carrier protein</fullName>
    </recommendedName>
</protein>
<keyword evidence="6 8" id="KW-1133">Transmembrane helix</keyword>
<feature type="transmembrane region" description="Helical" evidence="8">
    <location>
        <begin position="111"/>
        <end position="135"/>
    </location>
</feature>
<keyword evidence="4 8" id="KW-0547">Nucleotide-binding</keyword>
<dbReference type="Gene3D" id="1.20.1250.20">
    <property type="entry name" value="MFS general substrate transporter like domains"/>
    <property type="match status" value="2"/>
</dbReference>
<feature type="transmembrane region" description="Helical" evidence="8">
    <location>
        <begin position="84"/>
        <end position="105"/>
    </location>
</feature>
<dbReference type="InterPro" id="IPR004667">
    <property type="entry name" value="ADP_ATP_car_bac_type"/>
</dbReference>
<comment type="subcellular location">
    <subcellularLocation>
        <location evidence="1 8">Membrane</location>
        <topology evidence="1 8">Multi-pass membrane protein</topology>
    </subcellularLocation>
</comment>
<dbReference type="InterPro" id="IPR011989">
    <property type="entry name" value="ARM-like"/>
</dbReference>
<dbReference type="InterPro" id="IPR016024">
    <property type="entry name" value="ARM-type_fold"/>
</dbReference>
<dbReference type="EMBL" id="ABIB01000013">
    <property type="protein sequence ID" value="EDP94761.1"/>
    <property type="molecule type" value="Genomic_DNA"/>
</dbReference>
<evidence type="ECO:0000256" key="1">
    <source>
        <dbReference type="ARBA" id="ARBA00004141"/>
    </source>
</evidence>
<evidence type="ECO:0000256" key="3">
    <source>
        <dbReference type="ARBA" id="ARBA00022692"/>
    </source>
</evidence>
<evidence type="ECO:0000313" key="10">
    <source>
        <dbReference type="Proteomes" id="UP000002945"/>
    </source>
</evidence>
<dbReference type="Proteomes" id="UP000002945">
    <property type="component" value="Unassembled WGS sequence"/>
</dbReference>
<dbReference type="GO" id="GO:0016020">
    <property type="term" value="C:membrane"/>
    <property type="evidence" value="ECO:0007669"/>
    <property type="project" value="UniProtKB-SubCell"/>
</dbReference>
<feature type="transmembrane region" description="Helical" evidence="8">
    <location>
        <begin position="364"/>
        <end position="385"/>
    </location>
</feature>
<feature type="transmembrane region" description="Helical" evidence="8">
    <location>
        <begin position="270"/>
        <end position="290"/>
    </location>
</feature>
<dbReference type="HOGENOM" id="CLU_310337_0_0_10"/>
<evidence type="ECO:0000256" key="4">
    <source>
        <dbReference type="ARBA" id="ARBA00022741"/>
    </source>
</evidence>
<feature type="transmembrane region" description="Helical" evidence="8">
    <location>
        <begin position="178"/>
        <end position="197"/>
    </location>
</feature>
<dbReference type="OrthoDB" id="1132709at2"/>
<evidence type="ECO:0000313" key="9">
    <source>
        <dbReference type="EMBL" id="EDP94761.1"/>
    </source>
</evidence>
<dbReference type="CDD" id="cd06174">
    <property type="entry name" value="MFS"/>
    <property type="match status" value="1"/>
</dbReference>
<proteinExistence type="inferred from homology"/>
<evidence type="ECO:0000256" key="7">
    <source>
        <dbReference type="ARBA" id="ARBA00023136"/>
    </source>
</evidence>
<feature type="transmembrane region" description="Helical" evidence="8">
    <location>
        <begin position="53"/>
        <end position="72"/>
    </location>
</feature>
<dbReference type="PANTHER" id="PTHR43596">
    <property type="entry name" value="ADP,ATP CARRIER PROTEIN"/>
    <property type="match status" value="1"/>
</dbReference>
<accession>A9E898</accession>
<reference evidence="9 10" key="1">
    <citation type="journal article" date="2011" name="J. Bacteriol.">
        <title>Genome sequence of the algicidal bacterium Kordia algicida OT-1.</title>
        <authorList>
            <person name="Lee H.S."/>
            <person name="Kang S.G."/>
            <person name="Kwon K.K."/>
            <person name="Lee J.H."/>
            <person name="Kim S.J."/>
        </authorList>
    </citation>
    <scope>NUCLEOTIDE SEQUENCE [LARGE SCALE GENOMIC DNA]</scope>
    <source>
        <strain evidence="9 10">OT-1</strain>
    </source>
</reference>
<comment type="caution">
    <text evidence="9">The sequence shown here is derived from an EMBL/GenBank/DDBJ whole genome shotgun (WGS) entry which is preliminary data.</text>
</comment>
<evidence type="ECO:0000256" key="6">
    <source>
        <dbReference type="ARBA" id="ARBA00022989"/>
    </source>
</evidence>
<dbReference type="GO" id="GO:0005524">
    <property type="term" value="F:ATP binding"/>
    <property type="evidence" value="ECO:0007669"/>
    <property type="project" value="UniProtKB-KW"/>
</dbReference>
<dbReference type="eggNOG" id="COG3202">
    <property type="taxonomic scope" value="Bacteria"/>
</dbReference>
<dbReference type="SUPFAM" id="SSF48371">
    <property type="entry name" value="ARM repeat"/>
    <property type="match status" value="1"/>
</dbReference>
<organism evidence="9 10">
    <name type="scientific">Kordia algicida OT-1</name>
    <dbReference type="NCBI Taxonomy" id="391587"/>
    <lineage>
        <taxon>Bacteria</taxon>
        <taxon>Pseudomonadati</taxon>
        <taxon>Bacteroidota</taxon>
        <taxon>Flavobacteriia</taxon>
        <taxon>Flavobacteriales</taxon>
        <taxon>Flavobacteriaceae</taxon>
        <taxon>Kordia</taxon>
    </lineage>
</organism>
<dbReference type="InterPro" id="IPR036259">
    <property type="entry name" value="MFS_trans_sf"/>
</dbReference>
<gene>
    <name evidence="9" type="ORF">KAOT1_01005</name>
</gene>
<dbReference type="Pfam" id="PF03219">
    <property type="entry name" value="TLC"/>
    <property type="match status" value="1"/>
</dbReference>
<sequence>MLKSFLNKTFGLRDGEIYISFLMQLCIFLIITVLLIVKPTINAIFLSQLGPEHLPYGYLLVAIVAVLTSYFYNKAIQRFSLIKVTVSTLIFFSLGFLIFSALLQFSMINDWILYVYYLGVSLFAVIATSQFWILANMVYNSREAKRLFGFIGAGAIAGGVFGGYLTSIVVSAFGNETVMLLAAVLILCCIPILQKVWKLRLKVMNTYIRNQRKFNETSNSETSLKIISKSKHLTYLALITGISVVVAKLVDFQFSDFANKAIDNPEELAAFFGFWFSTFNVLALLLQLFFTNRVLSKLGVSSTLLILPLGIAMGSLLFLTFPELWVLILIKGIDGSFKQSVNKAAFELSIMPIPLNIKNQAKSFIDVVVDSIATGLSGFMLIFLIRKLALDTTYITVIILFFVFIWILLIYKLREAYYNSFRKNIESTILKNDDAENDRRKPETTLTAARRILNGNNEQAILTLLDRLNNYKLKSLKSTIVKLLNHPSNKVKTAAIKQLYMYDDATEIDRITKLIHQKDDELVYAALDYILYHSNSETQFFETYLNHENDYIANAALLCLAKDTANNEELASKFELNNRITKKINAISGAEVDTRESHITDLLIAVAYTEMPIHYNFIENHLKSHNTNIKSHAIEAAGITKDPQFLDPLFSCLSEKEFRKKAIKALKNYGPGITTTILDMDKSQVLKAKNKRFVPKIIEAFKTQNAVNILMRLMKSRDFIIRMEASRSLLKLSNKNKKLVFNARLLKNLILKEAKHYRQALVTKNILNQLINVDTSTESETVNVPEITEARSAIVEILEEQMETSLRTIFKLLTIIYDEADISIAYSGLLSNVEDARVNALEFLDNLLKGQLKFKLIPLLEHFLAEDDSSKNKFIKSKILDEKTGLTVLIKNRGKRTKLAVLALIRIQNDQRFVPLVKSLKNHKNIEVRYAAKQTLEKLNRVEIV</sequence>
<dbReference type="Gene3D" id="1.25.10.10">
    <property type="entry name" value="Leucine-rich Repeat Variant"/>
    <property type="match status" value="1"/>
</dbReference>
<evidence type="ECO:0000256" key="8">
    <source>
        <dbReference type="RuleBase" id="RU363121"/>
    </source>
</evidence>
<feature type="transmembrane region" description="Helical" evidence="8">
    <location>
        <begin position="392"/>
        <end position="411"/>
    </location>
</feature>
<comment type="similarity">
    <text evidence="8">Belongs to the ADP/ATP translocase tlc family.</text>
</comment>
<feature type="transmembrane region" description="Helical" evidence="8">
    <location>
        <begin position="233"/>
        <end position="250"/>
    </location>
</feature>
<dbReference type="SUPFAM" id="SSF103473">
    <property type="entry name" value="MFS general substrate transporter"/>
    <property type="match status" value="1"/>
</dbReference>
<feature type="transmembrane region" description="Helical" evidence="8">
    <location>
        <begin position="21"/>
        <end position="41"/>
    </location>
</feature>
<keyword evidence="2 8" id="KW-0813">Transport</keyword>
<dbReference type="AlphaFoldDB" id="A9E898"/>
<keyword evidence="10" id="KW-1185">Reference proteome</keyword>
<name>A9E898_9FLAO</name>
<evidence type="ECO:0000256" key="5">
    <source>
        <dbReference type="ARBA" id="ARBA00022840"/>
    </source>
</evidence>
<dbReference type="PANTHER" id="PTHR43596:SF1">
    <property type="entry name" value="ADP,ATP CARRIER PROTEIN"/>
    <property type="match status" value="1"/>
</dbReference>
<keyword evidence="3 8" id="KW-0812">Transmembrane</keyword>
<keyword evidence="5 8" id="KW-0067">ATP-binding</keyword>